<keyword evidence="1" id="KW-0805">Transcription regulation</keyword>
<comment type="caution">
    <text evidence="4">The sequence shown here is derived from an EMBL/GenBank/DDBJ whole genome shotgun (WGS) entry which is preliminary data.</text>
</comment>
<dbReference type="Pfam" id="PF17035">
    <property type="entry name" value="BET"/>
    <property type="match status" value="1"/>
</dbReference>
<dbReference type="EMBL" id="CAXHTB010000017">
    <property type="protein sequence ID" value="CAL0323249.1"/>
    <property type="molecule type" value="Genomic_DNA"/>
</dbReference>
<reference evidence="4 5" key="1">
    <citation type="submission" date="2024-03" db="EMBL/GenBank/DDBJ databases">
        <authorList>
            <person name="Martinez-Hernandez J."/>
        </authorList>
    </citation>
    <scope>NUCLEOTIDE SEQUENCE [LARGE SCALE GENOMIC DNA]</scope>
</reference>
<dbReference type="InterPro" id="IPR038336">
    <property type="entry name" value="NET_sf"/>
</dbReference>
<sequence>MPNVSKNLLASDKHERVGPDYFGYYSSEVVNLLSQDEDALPAAMQKSEWPQSKSGKGKKSLINNNDDLSISLYNDAIGADLSDIKKERLRSLLRQSVTTLSSEVDEVVDPVFATHHLQSRLKSKRHSLNHTTNVFDDDMQIPCKKIKVDDFQSLLENDSVEVEETVKSYTDELSGKLLYMEQQLESLLDAVVSNCRPMTLVEKQQLQRLIQKLPAENLDRVVQIICRSRPVKEQKTDKIFVDLEKEDNATLWRLYYYIEAFEKAKILSRCGCGCGLHSVLHLPHLIRH</sequence>
<dbReference type="Gene3D" id="1.20.1270.220">
    <property type="match status" value="1"/>
</dbReference>
<dbReference type="InterPro" id="IPR027353">
    <property type="entry name" value="NET_dom"/>
</dbReference>
<dbReference type="PANTHER" id="PTHR45926">
    <property type="entry name" value="OSJNBA0053K19.4 PROTEIN"/>
    <property type="match status" value="1"/>
</dbReference>
<evidence type="ECO:0000256" key="1">
    <source>
        <dbReference type="ARBA" id="ARBA00023015"/>
    </source>
</evidence>
<accession>A0AAV1XNV6</accession>
<organism evidence="4 5">
    <name type="scientific">Lupinus luteus</name>
    <name type="common">European yellow lupine</name>
    <dbReference type="NCBI Taxonomy" id="3873"/>
    <lineage>
        <taxon>Eukaryota</taxon>
        <taxon>Viridiplantae</taxon>
        <taxon>Streptophyta</taxon>
        <taxon>Embryophyta</taxon>
        <taxon>Tracheophyta</taxon>
        <taxon>Spermatophyta</taxon>
        <taxon>Magnoliopsida</taxon>
        <taxon>eudicotyledons</taxon>
        <taxon>Gunneridae</taxon>
        <taxon>Pentapetalae</taxon>
        <taxon>rosids</taxon>
        <taxon>fabids</taxon>
        <taxon>Fabales</taxon>
        <taxon>Fabaceae</taxon>
        <taxon>Papilionoideae</taxon>
        <taxon>50 kb inversion clade</taxon>
        <taxon>genistoids sensu lato</taxon>
        <taxon>core genistoids</taxon>
        <taxon>Genisteae</taxon>
        <taxon>Lupinus</taxon>
    </lineage>
</organism>
<keyword evidence="2" id="KW-0804">Transcription</keyword>
<evidence type="ECO:0000313" key="5">
    <source>
        <dbReference type="Proteomes" id="UP001497480"/>
    </source>
</evidence>
<protein>
    <recommendedName>
        <fullName evidence="3">NET domain-containing protein</fullName>
    </recommendedName>
</protein>
<evidence type="ECO:0000256" key="2">
    <source>
        <dbReference type="ARBA" id="ARBA00023163"/>
    </source>
</evidence>
<dbReference type="PROSITE" id="PS51525">
    <property type="entry name" value="NET"/>
    <property type="match status" value="1"/>
</dbReference>
<keyword evidence="5" id="KW-1185">Reference proteome</keyword>
<evidence type="ECO:0000259" key="3">
    <source>
        <dbReference type="PROSITE" id="PS51525"/>
    </source>
</evidence>
<dbReference type="AlphaFoldDB" id="A0AAV1XNV6"/>
<gene>
    <name evidence="4" type="ORF">LLUT_LOCUS24309</name>
</gene>
<proteinExistence type="predicted"/>
<evidence type="ECO:0000313" key="4">
    <source>
        <dbReference type="EMBL" id="CAL0323249.1"/>
    </source>
</evidence>
<name>A0AAV1XNV6_LUPLU</name>
<dbReference type="Proteomes" id="UP001497480">
    <property type="component" value="Unassembled WGS sequence"/>
</dbReference>
<feature type="domain" description="NET" evidence="3">
    <location>
        <begin position="188"/>
        <end position="269"/>
    </location>
</feature>